<dbReference type="Proteomes" id="UP000218334">
    <property type="component" value="Unassembled WGS sequence"/>
</dbReference>
<gene>
    <name evidence="1" type="ORF">ARMSODRAFT_1024790</name>
</gene>
<reference evidence="2" key="1">
    <citation type="journal article" date="2017" name="Nat. Ecol. Evol.">
        <title>Genome expansion and lineage-specific genetic innovations in the forest pathogenic fungi Armillaria.</title>
        <authorList>
            <person name="Sipos G."/>
            <person name="Prasanna A.N."/>
            <person name="Walter M.C."/>
            <person name="O'Connor E."/>
            <person name="Balint B."/>
            <person name="Krizsan K."/>
            <person name="Kiss B."/>
            <person name="Hess J."/>
            <person name="Varga T."/>
            <person name="Slot J."/>
            <person name="Riley R."/>
            <person name="Boka B."/>
            <person name="Rigling D."/>
            <person name="Barry K."/>
            <person name="Lee J."/>
            <person name="Mihaltcheva S."/>
            <person name="LaButti K."/>
            <person name="Lipzen A."/>
            <person name="Waldron R."/>
            <person name="Moloney N.M."/>
            <person name="Sperisen C."/>
            <person name="Kredics L."/>
            <person name="Vagvoelgyi C."/>
            <person name="Patrignani A."/>
            <person name="Fitzpatrick D."/>
            <person name="Nagy I."/>
            <person name="Doyle S."/>
            <person name="Anderson J.B."/>
            <person name="Grigoriev I.V."/>
            <person name="Gueldener U."/>
            <person name="Muensterkoetter M."/>
            <person name="Nagy L.G."/>
        </authorList>
    </citation>
    <scope>NUCLEOTIDE SEQUENCE [LARGE SCALE GENOMIC DNA]</scope>
    <source>
        <strain evidence="2">28-4</strain>
    </source>
</reference>
<proteinExistence type="predicted"/>
<protein>
    <submittedName>
        <fullName evidence="1">Uncharacterized protein</fullName>
    </submittedName>
</protein>
<evidence type="ECO:0000313" key="2">
    <source>
        <dbReference type="Proteomes" id="UP000218334"/>
    </source>
</evidence>
<sequence length="95" mass="10308">MSQGELGKRTPCEAMATISRITFTRPLNILRVAFRRSVRTNHTHLSADSIADSPLPSTPDTLSWEACRVQLGIRLADVEAADGGMLAPESLTLDT</sequence>
<evidence type="ECO:0000313" key="1">
    <source>
        <dbReference type="EMBL" id="PBK62595.1"/>
    </source>
</evidence>
<accession>A0A2H3AV76</accession>
<keyword evidence="2" id="KW-1185">Reference proteome</keyword>
<organism evidence="1 2">
    <name type="scientific">Armillaria solidipes</name>
    <dbReference type="NCBI Taxonomy" id="1076256"/>
    <lineage>
        <taxon>Eukaryota</taxon>
        <taxon>Fungi</taxon>
        <taxon>Dikarya</taxon>
        <taxon>Basidiomycota</taxon>
        <taxon>Agaricomycotina</taxon>
        <taxon>Agaricomycetes</taxon>
        <taxon>Agaricomycetidae</taxon>
        <taxon>Agaricales</taxon>
        <taxon>Marasmiineae</taxon>
        <taxon>Physalacriaceae</taxon>
        <taxon>Armillaria</taxon>
    </lineage>
</organism>
<dbReference type="AlphaFoldDB" id="A0A2H3AV76"/>
<name>A0A2H3AV76_9AGAR</name>
<dbReference type="EMBL" id="KZ293465">
    <property type="protein sequence ID" value="PBK62595.1"/>
    <property type="molecule type" value="Genomic_DNA"/>
</dbReference>